<gene>
    <name evidence="2" type="ORF">MCOS_LOCUS1991</name>
</gene>
<accession>A0A0R3U5I9</accession>
<dbReference type="AlphaFoldDB" id="A0A0R3U5I9"/>
<organism evidence="2 3">
    <name type="scientific">Mesocestoides corti</name>
    <name type="common">Flatworm</name>
    <dbReference type="NCBI Taxonomy" id="53468"/>
    <lineage>
        <taxon>Eukaryota</taxon>
        <taxon>Metazoa</taxon>
        <taxon>Spiralia</taxon>
        <taxon>Lophotrochozoa</taxon>
        <taxon>Platyhelminthes</taxon>
        <taxon>Cestoda</taxon>
        <taxon>Eucestoda</taxon>
        <taxon>Cyclophyllidea</taxon>
        <taxon>Mesocestoididae</taxon>
        <taxon>Mesocestoides</taxon>
    </lineage>
</organism>
<dbReference type="Proteomes" id="UP000267029">
    <property type="component" value="Unassembled WGS sequence"/>
</dbReference>
<keyword evidence="3" id="KW-1185">Reference proteome</keyword>
<dbReference type="OrthoDB" id="6279522at2759"/>
<evidence type="ECO:0000313" key="2">
    <source>
        <dbReference type="EMBL" id="VDD75988.1"/>
    </source>
</evidence>
<name>A0A0R3U5I9_MESCO</name>
<proteinExistence type="predicted"/>
<reference evidence="2 3" key="1">
    <citation type="submission" date="2018-10" db="EMBL/GenBank/DDBJ databases">
        <authorList>
            <consortium name="Pathogen Informatics"/>
        </authorList>
    </citation>
    <scope>NUCLEOTIDE SEQUENCE [LARGE SCALE GENOMIC DNA]</scope>
</reference>
<feature type="region of interest" description="Disordered" evidence="1">
    <location>
        <begin position="83"/>
        <end position="102"/>
    </location>
</feature>
<evidence type="ECO:0000256" key="1">
    <source>
        <dbReference type="SAM" id="MobiDB-lite"/>
    </source>
</evidence>
<protein>
    <submittedName>
        <fullName evidence="2">Uncharacterized protein</fullName>
    </submittedName>
</protein>
<sequence>MCVRWDYISPKSSEFALAPPKQFPNQFFTQKEVSAEDASQSTGDSLSDIRNEELELIENQQDAKNDDPLDLRLTVHSTLSSNTGFAGNRGGDVLGKRDRSGPASPSISLMPSLLLIAAGSLEAAVELFGKKLAKRLGLNENSAAVACVSLRRSNPVYISIEKPVMDAERSDNPDSVEDDPGIVQVYAGNITGIAKTSSPTSDALDSAEANSIHSIVARRGPVDIGLYHIMDGIALGHPILRVIAATETKLSSHLFHPILSITLAVAVLVGTFDQPAQCQMKMTVLEVNEG</sequence>
<evidence type="ECO:0000313" key="3">
    <source>
        <dbReference type="Proteomes" id="UP000267029"/>
    </source>
</evidence>
<dbReference type="STRING" id="53468.A0A0R3U5I9"/>
<dbReference type="EMBL" id="UXSR01000294">
    <property type="protein sequence ID" value="VDD75988.1"/>
    <property type="molecule type" value="Genomic_DNA"/>
</dbReference>